<sequence length="167" mass="17587">MRAHRPLALALVLAAAPLAAQPYDDRIVEACLAAHWGGQNDRESCIGIAARVCMPVGEAGADAAIACHQAEAAQWAEMLDETLAALRAQLGESEGADGTDGDGGDPAPVQALDRAQAAWQSFRDATCELDALRWPDADIGRADHAECLARLTARQVFELQSRLAGAM</sequence>
<reference evidence="4" key="1">
    <citation type="submission" date="2016-10" db="EMBL/GenBank/DDBJ databases">
        <authorList>
            <person name="Varghese N."/>
            <person name="Submissions S."/>
        </authorList>
    </citation>
    <scope>NUCLEOTIDE SEQUENCE [LARGE SCALE GENOMIC DNA]</scope>
    <source>
        <strain evidence="4">DSM 11593</strain>
    </source>
</reference>
<name>A0A1H6NHX4_9RHOB</name>
<dbReference type="Pfam" id="PF07007">
    <property type="entry name" value="LprI"/>
    <property type="match status" value="1"/>
</dbReference>
<evidence type="ECO:0000313" key="3">
    <source>
        <dbReference type="EMBL" id="SEI10638.1"/>
    </source>
</evidence>
<organism evidence="3 4">
    <name type="scientific">Paracoccus alkenifer</name>
    <dbReference type="NCBI Taxonomy" id="65735"/>
    <lineage>
        <taxon>Bacteria</taxon>
        <taxon>Pseudomonadati</taxon>
        <taxon>Pseudomonadota</taxon>
        <taxon>Alphaproteobacteria</taxon>
        <taxon>Rhodobacterales</taxon>
        <taxon>Paracoccaceae</taxon>
        <taxon>Paracoccus</taxon>
    </lineage>
</organism>
<dbReference type="AlphaFoldDB" id="A0A1H6NHX4"/>
<evidence type="ECO:0000256" key="1">
    <source>
        <dbReference type="SAM" id="SignalP"/>
    </source>
</evidence>
<dbReference type="RefSeq" id="WP_090848832.1">
    <property type="nucleotide sequence ID" value="NZ_FNXG01000006.1"/>
</dbReference>
<dbReference type="STRING" id="65735.SAMN04488075_2931"/>
<feature type="signal peptide" evidence="1">
    <location>
        <begin position="1"/>
        <end position="20"/>
    </location>
</feature>
<evidence type="ECO:0000259" key="2">
    <source>
        <dbReference type="Pfam" id="PF07007"/>
    </source>
</evidence>
<feature type="chain" id="PRO_5011651120" evidence="1">
    <location>
        <begin position="21"/>
        <end position="167"/>
    </location>
</feature>
<dbReference type="OrthoDB" id="7340239at2"/>
<dbReference type="Proteomes" id="UP000199125">
    <property type="component" value="Unassembled WGS sequence"/>
</dbReference>
<dbReference type="InterPro" id="IPR009739">
    <property type="entry name" value="LprI-like_N"/>
</dbReference>
<feature type="domain" description="Lysozyme inhibitor LprI-like N-terminal" evidence="2">
    <location>
        <begin position="65"/>
        <end position="159"/>
    </location>
</feature>
<keyword evidence="1" id="KW-0732">Signal</keyword>
<accession>A0A1H6NHX4</accession>
<gene>
    <name evidence="3" type="ORF">SAMN04488075_2931</name>
</gene>
<dbReference type="EMBL" id="FNXG01000006">
    <property type="protein sequence ID" value="SEI10638.1"/>
    <property type="molecule type" value="Genomic_DNA"/>
</dbReference>
<keyword evidence="4" id="KW-1185">Reference proteome</keyword>
<protein>
    <submittedName>
        <fullName evidence="3">Uncharacterized conserved protein YecT, DUF1311 family</fullName>
    </submittedName>
</protein>
<evidence type="ECO:0000313" key="4">
    <source>
        <dbReference type="Proteomes" id="UP000199125"/>
    </source>
</evidence>
<proteinExistence type="predicted"/>
<dbReference type="Gene3D" id="1.20.1270.180">
    <property type="match status" value="1"/>
</dbReference>